<feature type="transmembrane region" description="Helical" evidence="1">
    <location>
        <begin position="35"/>
        <end position="53"/>
    </location>
</feature>
<name>A0A9X3CUF1_9FLAO</name>
<keyword evidence="1" id="KW-1133">Transmembrane helix</keyword>
<dbReference type="RefSeq" id="WP_266068231.1">
    <property type="nucleotide sequence ID" value="NZ_JAPJDA010000003.1"/>
</dbReference>
<dbReference type="EMBL" id="JAPJDA010000003">
    <property type="protein sequence ID" value="MCX2837032.1"/>
    <property type="molecule type" value="Genomic_DNA"/>
</dbReference>
<accession>A0A9X3CUF1</accession>
<sequence>MINYAIASKEKEIIKYIYPKVKHLSKQSIGNIARTVFYTIIIVVTVILVQVVIDVTYANQL</sequence>
<evidence type="ECO:0000256" key="1">
    <source>
        <dbReference type="SAM" id="Phobius"/>
    </source>
</evidence>
<keyword evidence="1" id="KW-0812">Transmembrane</keyword>
<gene>
    <name evidence="2" type="ORF">OQ279_02605</name>
</gene>
<organism evidence="2 3">
    <name type="scientific">Salinimicrobium profundisediminis</name>
    <dbReference type="NCBI Taxonomy" id="2994553"/>
    <lineage>
        <taxon>Bacteria</taxon>
        <taxon>Pseudomonadati</taxon>
        <taxon>Bacteroidota</taxon>
        <taxon>Flavobacteriia</taxon>
        <taxon>Flavobacteriales</taxon>
        <taxon>Flavobacteriaceae</taxon>
        <taxon>Salinimicrobium</taxon>
    </lineage>
</organism>
<keyword evidence="1" id="KW-0472">Membrane</keyword>
<evidence type="ECO:0000313" key="2">
    <source>
        <dbReference type="EMBL" id="MCX2837032.1"/>
    </source>
</evidence>
<dbReference type="AlphaFoldDB" id="A0A9X3CUF1"/>
<proteinExistence type="predicted"/>
<protein>
    <submittedName>
        <fullName evidence="2">Uncharacterized protein</fullName>
    </submittedName>
</protein>
<keyword evidence="3" id="KW-1185">Reference proteome</keyword>
<dbReference type="Proteomes" id="UP001148482">
    <property type="component" value="Unassembled WGS sequence"/>
</dbReference>
<comment type="caution">
    <text evidence="2">The sequence shown here is derived from an EMBL/GenBank/DDBJ whole genome shotgun (WGS) entry which is preliminary data.</text>
</comment>
<reference evidence="2" key="1">
    <citation type="submission" date="2022-11" db="EMBL/GenBank/DDBJ databases">
        <title>Salinimicrobium profundisediminis sp. nov., isolated from deep-sea sediment of the Mariana Trench.</title>
        <authorList>
            <person name="Fu H."/>
        </authorList>
    </citation>
    <scope>NUCLEOTIDE SEQUENCE</scope>
    <source>
        <strain evidence="2">MT39</strain>
    </source>
</reference>
<evidence type="ECO:0000313" key="3">
    <source>
        <dbReference type="Proteomes" id="UP001148482"/>
    </source>
</evidence>